<organism evidence="8 9">
    <name type="scientific">Mytilus coruscus</name>
    <name type="common">Sea mussel</name>
    <dbReference type="NCBI Taxonomy" id="42192"/>
    <lineage>
        <taxon>Eukaryota</taxon>
        <taxon>Metazoa</taxon>
        <taxon>Spiralia</taxon>
        <taxon>Lophotrochozoa</taxon>
        <taxon>Mollusca</taxon>
        <taxon>Bivalvia</taxon>
        <taxon>Autobranchia</taxon>
        <taxon>Pteriomorphia</taxon>
        <taxon>Mytilida</taxon>
        <taxon>Mytiloidea</taxon>
        <taxon>Mytilidae</taxon>
        <taxon>Mytilinae</taxon>
        <taxon>Mytilus</taxon>
    </lineage>
</organism>
<feature type="compositionally biased region" description="Basic and acidic residues" evidence="6">
    <location>
        <begin position="42"/>
        <end position="54"/>
    </location>
</feature>
<evidence type="ECO:0000256" key="4">
    <source>
        <dbReference type="ARBA" id="ARBA00022737"/>
    </source>
</evidence>
<sequence length="926" mass="106165">MWRITGVLLIISQTVVMDADISWGSWSSCRIIPGNIDRNCRGTQSREGKKNKEGEEPESVSQNRGCFLTNDVVDGGYTTWGEWGDCSYKCYGTTRRYRTCHDPTPCNGGKDCSIFGRDRLEKDCGPIAGQWGEWGSWGTCQMPPGVSGYGTGTHVRYRDCTDPSPICGGDYCIGDDEMTENCRVVPPCFNYPMFSDKFLLLESPMVIYTSAKVDIYLLTKNKCAPETIIHTYYELYKINNETTETQIGEKQWEIKFKFSPGKLDLGVYRLYAKIGYPTRNMEFWMEESMFIKIEHPPPHAFIKGGDGRTVGEGNVDFDAHSVSYSLTNGPGDPTGLLFQWKCINFVTKNLLNLLQFNIDPVLAFNDTKVYKRKWYETNFIPYIENKVAFIDGSTLNSVVQNQRASNASCLLGRNIYVKTELYKYNDTVTTNETLNGSGETLTTVAPLYDLHPLKRFYDIDYMYEMEFNPSQELSTAFVISVQGQSTLVKNEMLEFFEYLYDEDSEIFRQKDTIDFFEGLSDSSLTLNSLYQLNKLPGLPPSANATFFENLYEWLQNADVSESITYDLIDLLDNFKLVKQIIMKALEVTEIIEIESFFQLKIDDSGKCLLDYLGDIFEGFITINSISWQEMKELEQYYLRWLEDELFTSGNCQLFNAFNGNGNLIVTPQNVLEGMGFLLYVRVEFEQSVSYFIQHVQSIPGKAPSLDLEKQSRLHRQVYLLNSVVQNQRASNASCLLGRNIYVKTELYKYNDTVTTNETLNGSGETLTTVAPLYDLHPLKRFYDIDYMYEMEFNPSQELSTAFVISVQGQSTLVKNEMLEFFEYLYDEDSEIFRQKDTIDFFEGLSDSSLTLNSLYQLNKLPGLPPSANATFFENLYEWLQNADVSESITYDLIDLLDNFKLVKQIIMKALEVTEIIEIESFFQLKN</sequence>
<evidence type="ECO:0000256" key="2">
    <source>
        <dbReference type="ARBA" id="ARBA00022525"/>
    </source>
</evidence>
<dbReference type="Proteomes" id="UP000507470">
    <property type="component" value="Unassembled WGS sequence"/>
</dbReference>
<dbReference type="OrthoDB" id="6120486at2759"/>
<keyword evidence="2" id="KW-0964">Secreted</keyword>
<gene>
    <name evidence="8" type="ORF">MCOR_28608</name>
</gene>
<keyword evidence="4" id="KW-0677">Repeat</keyword>
<dbReference type="InterPro" id="IPR000884">
    <property type="entry name" value="TSP1_rpt"/>
</dbReference>
<dbReference type="InterPro" id="IPR052065">
    <property type="entry name" value="Compl_asym_regulator"/>
</dbReference>
<dbReference type="PROSITE" id="PS50092">
    <property type="entry name" value="TSP1"/>
    <property type="match status" value="2"/>
</dbReference>
<feature type="region of interest" description="Disordered" evidence="6">
    <location>
        <begin position="42"/>
        <end position="61"/>
    </location>
</feature>
<protein>
    <recommendedName>
        <fullName evidence="10">HMCN</fullName>
    </recommendedName>
</protein>
<evidence type="ECO:0000256" key="1">
    <source>
        <dbReference type="ARBA" id="ARBA00004613"/>
    </source>
</evidence>
<evidence type="ECO:0008006" key="10">
    <source>
        <dbReference type="Google" id="ProtNLM"/>
    </source>
</evidence>
<proteinExistence type="predicted"/>
<name>A0A6J8CFL4_MYTCO</name>
<evidence type="ECO:0000256" key="6">
    <source>
        <dbReference type="SAM" id="MobiDB-lite"/>
    </source>
</evidence>
<comment type="subcellular location">
    <subcellularLocation>
        <location evidence="1">Secreted</location>
    </subcellularLocation>
</comment>
<accession>A0A6J8CFL4</accession>
<dbReference type="SUPFAM" id="SSF82895">
    <property type="entry name" value="TSP-1 type 1 repeat"/>
    <property type="match status" value="2"/>
</dbReference>
<evidence type="ECO:0000256" key="7">
    <source>
        <dbReference type="SAM" id="SignalP"/>
    </source>
</evidence>
<feature type="chain" id="PRO_5027110719" description="HMCN" evidence="7">
    <location>
        <begin position="20"/>
        <end position="926"/>
    </location>
</feature>
<dbReference type="EMBL" id="CACVKT020005208">
    <property type="protein sequence ID" value="CAC5393787.1"/>
    <property type="molecule type" value="Genomic_DNA"/>
</dbReference>
<dbReference type="PANTHER" id="PTHR22906:SF43">
    <property type="entry name" value="PROPERDIN"/>
    <property type="match status" value="1"/>
</dbReference>
<dbReference type="PANTHER" id="PTHR22906">
    <property type="entry name" value="PROPERDIN"/>
    <property type="match status" value="1"/>
</dbReference>
<evidence type="ECO:0000313" key="9">
    <source>
        <dbReference type="Proteomes" id="UP000507470"/>
    </source>
</evidence>
<evidence type="ECO:0000256" key="5">
    <source>
        <dbReference type="ARBA" id="ARBA00023157"/>
    </source>
</evidence>
<dbReference type="AlphaFoldDB" id="A0A6J8CFL4"/>
<dbReference type="InterPro" id="IPR036383">
    <property type="entry name" value="TSP1_rpt_sf"/>
</dbReference>
<feature type="signal peptide" evidence="7">
    <location>
        <begin position="1"/>
        <end position="19"/>
    </location>
</feature>
<reference evidence="8 9" key="1">
    <citation type="submission" date="2020-06" db="EMBL/GenBank/DDBJ databases">
        <authorList>
            <person name="Li R."/>
            <person name="Bekaert M."/>
        </authorList>
    </citation>
    <scope>NUCLEOTIDE SEQUENCE [LARGE SCALE GENOMIC DNA]</scope>
    <source>
        <strain evidence="9">wild</strain>
    </source>
</reference>
<dbReference type="SMART" id="SM00209">
    <property type="entry name" value="TSP1"/>
    <property type="match status" value="2"/>
</dbReference>
<evidence type="ECO:0000256" key="3">
    <source>
        <dbReference type="ARBA" id="ARBA00022729"/>
    </source>
</evidence>
<keyword evidence="9" id="KW-1185">Reference proteome</keyword>
<evidence type="ECO:0000313" key="8">
    <source>
        <dbReference type="EMBL" id="CAC5393787.1"/>
    </source>
</evidence>
<keyword evidence="5" id="KW-1015">Disulfide bond</keyword>
<keyword evidence="3 7" id="KW-0732">Signal</keyword>
<dbReference type="Gene3D" id="2.20.100.10">
    <property type="entry name" value="Thrombospondin type-1 (TSP1) repeat"/>
    <property type="match status" value="2"/>
</dbReference>